<sequence>MRNGVLVETLTGGLSLCLRRASTRELPSYTRNKVGLQDLQEEHLPIWKELVDGPPRLHSDSFPPDCPFVSRRCRSLASALELDRPRKKAKKTTTTTTRAGYCESCKVMVADVDLHCASDAHRAAVCDDASRWAQLDKLIEQLGAVPVLERLRDLDRAVVPSVLEDRQIS</sequence>
<keyword evidence="7" id="KW-1185">Reference proteome</keyword>
<keyword evidence="3" id="KW-0862">Zinc</keyword>
<dbReference type="InterPro" id="IPR006572">
    <property type="entry name" value="Znf_DBF"/>
</dbReference>
<evidence type="ECO:0000313" key="6">
    <source>
        <dbReference type="EMBL" id="CEP00939.1"/>
    </source>
</evidence>
<feature type="domain" description="DBF4-type" evidence="5">
    <location>
        <begin position="95"/>
        <end position="145"/>
    </location>
</feature>
<keyword evidence="2 4" id="KW-0863">Zinc-finger</keyword>
<dbReference type="AlphaFoldDB" id="A0A0G4J0Q2"/>
<name>A0A0G4J0Q2_PLABS</name>
<dbReference type="GO" id="GO:0003676">
    <property type="term" value="F:nucleic acid binding"/>
    <property type="evidence" value="ECO:0007669"/>
    <property type="project" value="InterPro"/>
</dbReference>
<organism evidence="6 7">
    <name type="scientific">Plasmodiophora brassicae</name>
    <name type="common">Clubroot disease agent</name>
    <dbReference type="NCBI Taxonomy" id="37360"/>
    <lineage>
        <taxon>Eukaryota</taxon>
        <taxon>Sar</taxon>
        <taxon>Rhizaria</taxon>
        <taxon>Endomyxa</taxon>
        <taxon>Phytomyxea</taxon>
        <taxon>Plasmodiophorida</taxon>
        <taxon>Plasmodiophoridae</taxon>
        <taxon>Plasmodiophora</taxon>
    </lineage>
</organism>
<dbReference type="GO" id="GO:0008270">
    <property type="term" value="F:zinc ion binding"/>
    <property type="evidence" value="ECO:0007669"/>
    <property type="project" value="UniProtKB-KW"/>
</dbReference>
<evidence type="ECO:0000259" key="5">
    <source>
        <dbReference type="PROSITE" id="PS51265"/>
    </source>
</evidence>
<evidence type="ECO:0000256" key="1">
    <source>
        <dbReference type="ARBA" id="ARBA00022723"/>
    </source>
</evidence>
<proteinExistence type="predicted"/>
<accession>A0A0G4J0Q2</accession>
<dbReference type="EMBL" id="CDSF01000105">
    <property type="protein sequence ID" value="CEP00939.1"/>
    <property type="molecule type" value="Genomic_DNA"/>
</dbReference>
<evidence type="ECO:0000256" key="4">
    <source>
        <dbReference type="PROSITE-ProRule" id="PRU00600"/>
    </source>
</evidence>
<keyword evidence="1" id="KW-0479">Metal-binding</keyword>
<evidence type="ECO:0000313" key="7">
    <source>
        <dbReference type="Proteomes" id="UP000039324"/>
    </source>
</evidence>
<dbReference type="Proteomes" id="UP000039324">
    <property type="component" value="Unassembled WGS sequence"/>
</dbReference>
<dbReference type="PROSITE" id="PS51265">
    <property type="entry name" value="ZF_DBF4"/>
    <property type="match status" value="1"/>
</dbReference>
<reference evidence="6 7" key="1">
    <citation type="submission" date="2015-02" db="EMBL/GenBank/DDBJ databases">
        <authorList>
            <person name="Chooi Y.-H."/>
        </authorList>
    </citation>
    <scope>NUCLEOTIDE SEQUENCE [LARGE SCALE GENOMIC DNA]</scope>
    <source>
        <strain evidence="6">E3</strain>
    </source>
</reference>
<evidence type="ECO:0000256" key="3">
    <source>
        <dbReference type="ARBA" id="ARBA00022833"/>
    </source>
</evidence>
<dbReference type="Gene3D" id="6.10.250.3410">
    <property type="entry name" value="DBF zinc finger"/>
    <property type="match status" value="1"/>
</dbReference>
<evidence type="ECO:0000256" key="2">
    <source>
        <dbReference type="ARBA" id="ARBA00022771"/>
    </source>
</evidence>
<protein>
    <recommendedName>
        <fullName evidence="5">DBF4-type domain-containing protein</fullName>
    </recommendedName>
</protein>
<dbReference type="Pfam" id="PF07535">
    <property type="entry name" value="zf-DBF"/>
    <property type="match status" value="1"/>
</dbReference>
<gene>
    <name evidence="6" type="ORF">PBRA_008251</name>
</gene>
<dbReference type="InterPro" id="IPR038545">
    <property type="entry name" value="Znf_DBF_sf"/>
</dbReference>